<keyword evidence="5" id="KW-0732">Signal</keyword>
<evidence type="ECO:0000256" key="1">
    <source>
        <dbReference type="ARBA" id="ARBA00023015"/>
    </source>
</evidence>
<dbReference type="InterPro" id="IPR009057">
    <property type="entry name" value="Homeodomain-like_sf"/>
</dbReference>
<dbReference type="AlphaFoldDB" id="A0A497UBT9"/>
<evidence type="ECO:0000259" key="6">
    <source>
        <dbReference type="PROSITE" id="PS01124"/>
    </source>
</evidence>
<evidence type="ECO:0000256" key="5">
    <source>
        <dbReference type="SAM" id="SignalP"/>
    </source>
</evidence>
<accession>A0A497UBT9</accession>
<keyword evidence="2 8" id="KW-0238">DNA-binding</keyword>
<proteinExistence type="predicted"/>
<dbReference type="Pfam" id="PF12833">
    <property type="entry name" value="HTH_18"/>
    <property type="match status" value="1"/>
</dbReference>
<dbReference type="PANTHER" id="PTHR43280">
    <property type="entry name" value="ARAC-FAMILY TRANSCRIPTIONAL REGULATOR"/>
    <property type="match status" value="1"/>
</dbReference>
<feature type="chain" id="PRO_5019810528" evidence="5">
    <location>
        <begin position="21"/>
        <end position="541"/>
    </location>
</feature>
<keyword evidence="4" id="KW-1133">Transmembrane helix</keyword>
<feature type="signal peptide" evidence="5">
    <location>
        <begin position="1"/>
        <end position="20"/>
    </location>
</feature>
<sequence length="541" mass="62873">MNRIFSALLLLCLFSSLLNAQSNKEDIDKLLKDAGYTLDFVDNQKGLKIILKAREASKRIGYKEGLLKSGSMLTVFYMREDNYKKVIETSREMEPLALELKNYIALTDLYRMMALAHGQLGLSKPSYEKYQAALKASKKIQQKNTRHYKTSLIYGNMITYFDRMDDNYSQDSILHYLKKSLEEIKQIDDNSPDTKLNDKYDILAGTNSNIGMFYINQHKPQRVDLAEKYFMDAIAIYDNKKYKLMAINRVLLSNSFGRFFQAKKDYNNTIKYATNALELERKANSPYMRKESYEMLADSYLELDNKALSKKYMQLYTSINDSITAAQNASIEAPVNQIVSQEKKKHTTIIVIISGCILVIMAFIVRLFWKRKNRILHENYESLIEKLKSEKKPGRLTEEENYGKISSDKSFTIIEETTDALLLKLEKFEKSKNVIKKEVSLTWLANHLNTNTRYLSEVIKKYKGKSFNNYINGLRINYIVELLYEEPKHREYKISYLAELCGFSSREVFTTIFKKETGISPSYFIDNLKNKDISSGTENKE</sequence>
<name>A0A497UBT9_9FLAO</name>
<gene>
    <name evidence="7" type="ORF">B0G92_2701</name>
    <name evidence="8" type="ORF">CLV50_2711</name>
</gene>
<feature type="transmembrane region" description="Helical" evidence="4">
    <location>
        <begin position="349"/>
        <end position="369"/>
    </location>
</feature>
<dbReference type="InterPro" id="IPR018060">
    <property type="entry name" value="HTH_AraC"/>
</dbReference>
<dbReference type="PROSITE" id="PS01124">
    <property type="entry name" value="HTH_ARAC_FAMILY_2"/>
    <property type="match status" value="1"/>
</dbReference>
<comment type="caution">
    <text evidence="8">The sequence shown here is derived from an EMBL/GenBank/DDBJ whole genome shotgun (WGS) entry which is preliminary data.</text>
</comment>
<evidence type="ECO:0000256" key="3">
    <source>
        <dbReference type="ARBA" id="ARBA00023163"/>
    </source>
</evidence>
<keyword evidence="9" id="KW-1185">Reference proteome</keyword>
<protein>
    <submittedName>
        <fullName evidence="8">AraC-like DNA-binding protein</fullName>
    </submittedName>
</protein>
<dbReference type="GO" id="GO:0003700">
    <property type="term" value="F:DNA-binding transcription factor activity"/>
    <property type="evidence" value="ECO:0007669"/>
    <property type="project" value="InterPro"/>
</dbReference>
<dbReference type="SMART" id="SM00342">
    <property type="entry name" value="HTH_ARAC"/>
    <property type="match status" value="1"/>
</dbReference>
<dbReference type="GO" id="GO:0043565">
    <property type="term" value="F:sequence-specific DNA binding"/>
    <property type="evidence" value="ECO:0007669"/>
    <property type="project" value="InterPro"/>
</dbReference>
<dbReference type="InterPro" id="IPR011990">
    <property type="entry name" value="TPR-like_helical_dom_sf"/>
</dbReference>
<evidence type="ECO:0000313" key="9">
    <source>
        <dbReference type="Proteomes" id="UP000233767"/>
    </source>
</evidence>
<dbReference type="SUPFAM" id="SSF48452">
    <property type="entry name" value="TPR-like"/>
    <property type="match status" value="1"/>
</dbReference>
<keyword evidence="1" id="KW-0805">Transcription regulation</keyword>
<dbReference type="Gene3D" id="1.25.40.10">
    <property type="entry name" value="Tetratricopeptide repeat domain"/>
    <property type="match status" value="1"/>
</dbReference>
<dbReference type="EMBL" id="RCCB01000013">
    <property type="protein sequence ID" value="RLJ23994.1"/>
    <property type="molecule type" value="Genomic_DNA"/>
</dbReference>
<evidence type="ECO:0000313" key="10">
    <source>
        <dbReference type="Proteomes" id="UP000275027"/>
    </source>
</evidence>
<dbReference type="Proteomes" id="UP000275027">
    <property type="component" value="Unassembled WGS sequence"/>
</dbReference>
<feature type="domain" description="HTH araC/xylS-type" evidence="6">
    <location>
        <begin position="419"/>
        <end position="527"/>
    </location>
</feature>
<evidence type="ECO:0000256" key="2">
    <source>
        <dbReference type="ARBA" id="ARBA00023125"/>
    </source>
</evidence>
<keyword evidence="3" id="KW-0804">Transcription</keyword>
<dbReference type="Proteomes" id="UP000233767">
    <property type="component" value="Unassembled WGS sequence"/>
</dbReference>
<keyword evidence="4" id="KW-0812">Transmembrane</keyword>
<evidence type="ECO:0000256" key="4">
    <source>
        <dbReference type="SAM" id="Phobius"/>
    </source>
</evidence>
<dbReference type="EMBL" id="PJND01000009">
    <property type="protein sequence ID" value="PKW20551.1"/>
    <property type="molecule type" value="Genomic_DNA"/>
</dbReference>
<reference evidence="7 9" key="1">
    <citation type="submission" date="2017-12" db="EMBL/GenBank/DDBJ databases">
        <title>Genomic Encyclopedia of Type Strains, Phase III (KMG-III): the genomes of soil and plant-associated and newly described type strains.</title>
        <authorList>
            <person name="Whitman W."/>
        </authorList>
    </citation>
    <scope>NUCLEOTIDE SEQUENCE [LARGE SCALE GENOMIC DNA]</scope>
    <source>
        <strain evidence="7 9">IP-10</strain>
    </source>
</reference>
<dbReference type="Gene3D" id="1.10.10.60">
    <property type="entry name" value="Homeodomain-like"/>
    <property type="match status" value="2"/>
</dbReference>
<dbReference type="SUPFAM" id="SSF46689">
    <property type="entry name" value="Homeodomain-like"/>
    <property type="match status" value="1"/>
</dbReference>
<reference evidence="8 10" key="2">
    <citation type="submission" date="2018-10" db="EMBL/GenBank/DDBJ databases">
        <title>Genomic Encyclopedia of Archaeal and Bacterial Type Strains, Phase II (KMG-II): from individual species to whole genera.</title>
        <authorList>
            <person name="Goeker M."/>
        </authorList>
    </citation>
    <scope>NUCLEOTIDE SEQUENCE [LARGE SCALE GENOMIC DNA]</scope>
    <source>
        <strain evidence="8 10">DSM 21886</strain>
    </source>
</reference>
<keyword evidence="4" id="KW-0472">Membrane</keyword>
<organism evidence="8 10">
    <name type="scientific">Flavobacterium lindanitolerans</name>
    <dbReference type="NCBI Taxonomy" id="428988"/>
    <lineage>
        <taxon>Bacteria</taxon>
        <taxon>Pseudomonadati</taxon>
        <taxon>Bacteroidota</taxon>
        <taxon>Flavobacteriia</taxon>
        <taxon>Flavobacteriales</taxon>
        <taxon>Flavobacteriaceae</taxon>
        <taxon>Flavobacterium</taxon>
    </lineage>
</organism>
<evidence type="ECO:0000313" key="8">
    <source>
        <dbReference type="EMBL" id="RLJ23994.1"/>
    </source>
</evidence>
<dbReference type="PANTHER" id="PTHR43280:SF2">
    <property type="entry name" value="HTH-TYPE TRANSCRIPTIONAL REGULATOR EXSA"/>
    <property type="match status" value="1"/>
</dbReference>
<dbReference type="RefSeq" id="WP_101472570.1">
    <property type="nucleotide sequence ID" value="NZ_PJND01000009.1"/>
</dbReference>
<evidence type="ECO:0000313" key="7">
    <source>
        <dbReference type="EMBL" id="PKW20551.1"/>
    </source>
</evidence>